<protein>
    <submittedName>
        <fullName evidence="1">Uncharacterized protein</fullName>
    </submittedName>
</protein>
<organism evidence="1 2">
    <name type="scientific">Escherichia phage vB_EcoM_ECOO78</name>
    <dbReference type="NCBI Taxonomy" id="1970797"/>
    <lineage>
        <taxon>Viruses</taxon>
        <taxon>Duplodnaviria</taxon>
        <taxon>Heunggongvirae</taxon>
        <taxon>Uroviricota</taxon>
        <taxon>Caudoviricetes</taxon>
        <taxon>Iiscvirinae</taxon>
        <taxon>Jilinvirus</taxon>
        <taxon>Jilinvirus ECOO78</taxon>
    </lineage>
</organism>
<sequence length="190" mass="21295">MANANTEVDLSTLHDAIVADIKAAFPQLVTVEFYQDDPEARKTLPIPACLLTISELEADNEIDPGTEQLAVVATFEAHFIINSIRTPRAALAIRTLAAAFMAWLRKRRWTNPAYPARKLPTGPANVVGGFPDDFTPELDKFEVWRVEWQQVIHLGESVWNDEGITPSEVYFSWLPEIGTGNEEDYEKVNP</sequence>
<dbReference type="Proteomes" id="UP000221777">
    <property type="component" value="Segment"/>
</dbReference>
<evidence type="ECO:0000313" key="2">
    <source>
        <dbReference type="Proteomes" id="UP000221777"/>
    </source>
</evidence>
<accession>A0A1W6JT55</accession>
<reference evidence="2" key="1">
    <citation type="submission" date="2017-03" db="EMBL/GenBank/DDBJ databases">
        <authorList>
            <person name="Guo Z."/>
            <person name="Lei L."/>
            <person name="Yang J."/>
        </authorList>
    </citation>
    <scope>NUCLEOTIDE SEQUENCE [LARGE SCALE GENOMIC DNA]</scope>
</reference>
<dbReference type="EMBL" id="KY705409">
    <property type="protein sequence ID" value="ARM70452.1"/>
    <property type="molecule type" value="Genomic_DNA"/>
</dbReference>
<evidence type="ECO:0000313" key="1">
    <source>
        <dbReference type="EMBL" id="ARM70452.1"/>
    </source>
</evidence>
<dbReference type="OrthoDB" id="10511at10239"/>
<gene>
    <name evidence="1" type="ORF">vBEcoMECOO78_47</name>
</gene>
<keyword evidence="2" id="KW-1185">Reference proteome</keyword>
<proteinExistence type="predicted"/>
<name>A0A1W6JT55_9CAUD</name>